<protein>
    <recommendedName>
        <fullName evidence="1">Zinc finger CGNR domain-containing protein</fullName>
    </recommendedName>
</protein>
<accession>A0A6M7UAV0</accession>
<dbReference type="InterPro" id="IPR023286">
    <property type="entry name" value="ABATE_dom_sf"/>
</dbReference>
<dbReference type="KEGG" id="merd:EB233_01705"/>
<dbReference type="InterPro" id="IPR010852">
    <property type="entry name" value="ABATE"/>
</dbReference>
<dbReference type="InterPro" id="IPR021005">
    <property type="entry name" value="Znf_CGNR"/>
</dbReference>
<dbReference type="EMBL" id="CP033361">
    <property type="protein sequence ID" value="QKC74404.1"/>
    <property type="molecule type" value="Genomic_DNA"/>
</dbReference>
<dbReference type="Gene3D" id="1.10.3300.10">
    <property type="entry name" value="Jann2411-like domain"/>
    <property type="match status" value="1"/>
</dbReference>
<gene>
    <name evidence="2" type="ORF">EB233_01705</name>
</gene>
<feature type="domain" description="Zinc finger CGNR" evidence="1">
    <location>
        <begin position="152"/>
        <end position="193"/>
    </location>
</feature>
<dbReference type="SUPFAM" id="SSF160904">
    <property type="entry name" value="Jann2411-like"/>
    <property type="match status" value="1"/>
</dbReference>
<keyword evidence="3" id="KW-1185">Reference proteome</keyword>
<sequence>MTVAWTPHRFTGGLLALDTANTVVLRGDPERTFDRFDDPAEIARFADAASGFRAGELGDRRLTVSSPAAIAPIVLAIRETTDRLFRGTVSNGAVATADLPDFLRACAEGLAGCRTEIGVPGRPFGDPVRPIAFEAALAVSALSLLRDDTVARLRICPNCTWLFVDRSRNSSRLWCDMAVCGNRQKASRHYRRRQMAAHEVKDA</sequence>
<name>A0A6M7UAV0_9HYPH</name>
<dbReference type="Proteomes" id="UP000503339">
    <property type="component" value="Chromosome"/>
</dbReference>
<dbReference type="RefSeq" id="WP_064990325.1">
    <property type="nucleotide sequence ID" value="NZ_CP033361.1"/>
</dbReference>
<evidence type="ECO:0000313" key="2">
    <source>
        <dbReference type="EMBL" id="QKC74404.1"/>
    </source>
</evidence>
<evidence type="ECO:0000313" key="3">
    <source>
        <dbReference type="Proteomes" id="UP000503339"/>
    </source>
</evidence>
<organism evidence="2 3">
    <name type="scientific">Mesorhizobium erdmanii</name>
    <dbReference type="NCBI Taxonomy" id="1777866"/>
    <lineage>
        <taxon>Bacteria</taxon>
        <taxon>Pseudomonadati</taxon>
        <taxon>Pseudomonadota</taxon>
        <taxon>Alphaproteobacteria</taxon>
        <taxon>Hyphomicrobiales</taxon>
        <taxon>Phyllobacteriaceae</taxon>
        <taxon>Mesorhizobium</taxon>
    </lineage>
</organism>
<dbReference type="Pfam" id="PF11706">
    <property type="entry name" value="zf-CGNR"/>
    <property type="match status" value="1"/>
</dbReference>
<proteinExistence type="predicted"/>
<evidence type="ECO:0000259" key="1">
    <source>
        <dbReference type="Pfam" id="PF11706"/>
    </source>
</evidence>
<dbReference type="AlphaFoldDB" id="A0A6M7UAV0"/>
<dbReference type="PANTHER" id="PTHR35525:SF3">
    <property type="entry name" value="BLL6575 PROTEIN"/>
    <property type="match status" value="1"/>
</dbReference>
<reference evidence="2 3" key="1">
    <citation type="submission" date="2018-10" db="EMBL/GenBank/DDBJ databases">
        <authorList>
            <person name="Perry B.J."/>
            <person name="Sullivan J.T."/>
            <person name="Murphy R.J.T."/>
            <person name="Ramsay J.P."/>
            <person name="Ronson C.W."/>
        </authorList>
    </citation>
    <scope>NUCLEOTIDE SEQUENCE [LARGE SCALE GENOMIC DNA]</scope>
    <source>
        <strain evidence="2 3">NZP2014</strain>
    </source>
</reference>
<dbReference type="PANTHER" id="PTHR35525">
    <property type="entry name" value="BLL6575 PROTEIN"/>
    <property type="match status" value="1"/>
</dbReference>